<evidence type="ECO:0000256" key="1">
    <source>
        <dbReference type="ARBA" id="ARBA00022737"/>
    </source>
</evidence>
<dbReference type="PROSITE" id="PS50297">
    <property type="entry name" value="ANK_REP_REGION"/>
    <property type="match status" value="6"/>
</dbReference>
<evidence type="ECO:0000256" key="2">
    <source>
        <dbReference type="ARBA" id="ARBA00023043"/>
    </source>
</evidence>
<dbReference type="SMART" id="SM00248">
    <property type="entry name" value="ANK"/>
    <property type="match status" value="22"/>
</dbReference>
<dbReference type="PRINTS" id="PR01415">
    <property type="entry name" value="ANKYRIN"/>
</dbReference>
<accession>A0A8K0SYL1</accession>
<dbReference type="PANTHER" id="PTHR24126:SF14">
    <property type="entry name" value="ANK_REP_REGION DOMAIN-CONTAINING PROTEIN"/>
    <property type="match status" value="1"/>
</dbReference>
<comment type="caution">
    <text evidence="4">The sequence shown here is derived from an EMBL/GenBank/DDBJ whole genome shotgun (WGS) entry which is preliminary data.</text>
</comment>
<dbReference type="Gene3D" id="1.25.40.20">
    <property type="entry name" value="Ankyrin repeat-containing domain"/>
    <property type="match status" value="10"/>
</dbReference>
<evidence type="ECO:0000313" key="5">
    <source>
        <dbReference type="Proteomes" id="UP000813444"/>
    </source>
</evidence>
<dbReference type="Proteomes" id="UP000813444">
    <property type="component" value="Unassembled WGS sequence"/>
</dbReference>
<protein>
    <submittedName>
        <fullName evidence="4">Ankyrin repeat-containing domain protein</fullName>
    </submittedName>
</protein>
<feature type="repeat" description="ANK" evidence="3">
    <location>
        <begin position="1339"/>
        <end position="1373"/>
    </location>
</feature>
<dbReference type="InterPro" id="IPR036770">
    <property type="entry name" value="Ankyrin_rpt-contain_sf"/>
</dbReference>
<evidence type="ECO:0000313" key="4">
    <source>
        <dbReference type="EMBL" id="KAH7322461.1"/>
    </source>
</evidence>
<feature type="repeat" description="ANK" evidence="3">
    <location>
        <begin position="338"/>
        <end position="370"/>
    </location>
</feature>
<feature type="repeat" description="ANK" evidence="3">
    <location>
        <begin position="1563"/>
        <end position="1599"/>
    </location>
</feature>
<gene>
    <name evidence="4" type="ORF">B0I35DRAFT_425836</name>
</gene>
<dbReference type="Pfam" id="PF12796">
    <property type="entry name" value="Ank_2"/>
    <property type="match status" value="3"/>
</dbReference>
<dbReference type="SUPFAM" id="SSF48403">
    <property type="entry name" value="Ankyrin repeat"/>
    <property type="match status" value="5"/>
</dbReference>
<name>A0A8K0SYL1_9HYPO</name>
<keyword evidence="1" id="KW-0677">Repeat</keyword>
<feature type="repeat" description="ANK" evidence="3">
    <location>
        <begin position="688"/>
        <end position="721"/>
    </location>
</feature>
<reference evidence="4" key="1">
    <citation type="journal article" date="2021" name="Nat. Commun.">
        <title>Genetic determinants of endophytism in the Arabidopsis root mycobiome.</title>
        <authorList>
            <person name="Mesny F."/>
            <person name="Miyauchi S."/>
            <person name="Thiergart T."/>
            <person name="Pickel B."/>
            <person name="Atanasova L."/>
            <person name="Karlsson M."/>
            <person name="Huettel B."/>
            <person name="Barry K.W."/>
            <person name="Haridas S."/>
            <person name="Chen C."/>
            <person name="Bauer D."/>
            <person name="Andreopoulos W."/>
            <person name="Pangilinan J."/>
            <person name="LaButti K."/>
            <person name="Riley R."/>
            <person name="Lipzen A."/>
            <person name="Clum A."/>
            <person name="Drula E."/>
            <person name="Henrissat B."/>
            <person name="Kohler A."/>
            <person name="Grigoriev I.V."/>
            <person name="Martin F.M."/>
            <person name="Hacquard S."/>
        </authorList>
    </citation>
    <scope>NUCLEOTIDE SEQUENCE</scope>
    <source>
        <strain evidence="4">MPI-CAGE-CH-0235</strain>
    </source>
</reference>
<feature type="repeat" description="ANK" evidence="3">
    <location>
        <begin position="899"/>
        <end position="921"/>
    </location>
</feature>
<feature type="repeat" description="ANK" evidence="3">
    <location>
        <begin position="304"/>
        <end position="336"/>
    </location>
</feature>
<evidence type="ECO:0000256" key="3">
    <source>
        <dbReference type="PROSITE-ProRule" id="PRU00023"/>
    </source>
</evidence>
<feature type="repeat" description="ANK" evidence="3">
    <location>
        <begin position="616"/>
        <end position="650"/>
    </location>
</feature>
<keyword evidence="5" id="KW-1185">Reference proteome</keyword>
<dbReference type="PANTHER" id="PTHR24126">
    <property type="entry name" value="ANKYRIN REPEAT, PH AND SEC7 DOMAIN CONTAINING PROTEIN SECG-RELATED"/>
    <property type="match status" value="1"/>
</dbReference>
<dbReference type="EMBL" id="JAGPNK010000004">
    <property type="protein sequence ID" value="KAH7322461.1"/>
    <property type="molecule type" value="Genomic_DNA"/>
</dbReference>
<proteinExistence type="predicted"/>
<sequence length="1859" mass="205207">MVKLGTQDRDLIKQAVPGRANGLFLYAKLAMDAFLEEGANVKHVLKALPMDLNIMYADLLREHARRSQVPDDIQLLILSFVTHASRPLRLLEISEIINFMAESRTKETGDLKGTKNMVRTACGPLLEILPDETISIVHHSLTEFINGSTRQERSQDEFPRLDAHTTHNRLAIACVSYLLSGVLDLVKLPAPDDYEVDSDYDISYYVEPAVNRDLPLKYPFLGYCLQNWHVHARKADGSGPLSEELSTAIDRLLTVKNLEALETLGKSTSAVRMPLCVAARRGLSQYVEKLIRTDGADVNGLDDNGESPLLHASRTGHANVVRILLDNGADPNPPSMRDDTRPLHAAAFGDFPEVVELLLAAGVDPMTQKTRSDPGLVCGDPYRFRGDPALMYAARFQHSSALKAFLPYLKDAETVSHALLWAAEFEGSSGSAGVDVLLTHPLVDVNARCRMATPLYVAAANHSLKSAISLMKAGADPNILSSTPTNIFSDSSKWESRDLEARTPLHALCTGRRRFGMPNGSESDETQFEKDLLECVSLMIGACKDVNQRDYQGKTALHHAAGISPALVGALLSAGADANARTSDGDTALHICTDIAIIRTLVEKGNADINCRRLSDGRTPLMALLWKHVLTHDLLRQLIDLGADLTLCDNSGRGILHNLMSYGRRADTAAMVDTLLEMGLSPNAQDEELNTPLHLLMQGNHDEELAMRLVAAGADVNARNKKGRTPIFAFLSWPWEAKKMPSLQNLLKVGFRIDVVDHQGKNVLYACVHRTKGGSLFKSLTDELVKHGMDANPTDYLGNTLLHAIIIHNAVNPIYDHDYTIPQQLGIDPDQVNYDGQSALHFLLVSRHQSKTTAWSMFQDLDVRDHQGIRPLHIAAKASERSVHYLLEKGVHLTAPTSDGMTPLHIAARFGNQNIVGRLLEAIRASHGEDGLRAHLNSIHATGGPTILQTACRSGVSKIVRLLLEAGADPNFSGDGKTTALQWCLQFEEEEALWSDAEAARSANRQLIAKNPSRGLHQKDTARDIFKDDVNDSFRPAVTSLEDVLDLLHAHGADMISAKDDNGRTNLERAIASCRSCDDYTMECLLRLHRRLEHGPDNADDNQISTSEQVLAQSNITSYAESLYRSGRVPWISVAAVLRRAASTQAFRATKPWEACKSAEDQASCITAILDDLLGRRDWASIEFLLQHGPKLHEIQGGYKILAKLVQYGHVHLLRGTNIRESIRQLQIVQREIVENNLQLPNSEEMDESSERPEMDIHIMVDLCRSSQGNMDMIRYLVEELEFSVNESIWELQGSDSEGYSPILTTIGCVAAGEEWWQLAECLPYMISHGADIEARDSDGYTPLIQVLREGKHPVKAAKLLIEAGANVNATDYRDRTCLSMVQDHPELRELLLSHGAVGLNEALANAISSLDLSAVEHLLALGAGTKLIKVSEEWEDPKPWDSGKEGHLPPIFFIALHHAFRYSARDKTTFQGLYFPLMRALLEHGADPLARLIKRSKSGETEETTVLHQILQHGGIVQPLLQLPDLDVEHEDSQGRTPLLSACGADKPDVPCAEMHYSSKKYHTNPISLAKDDGDTRTGPTAIELLLEMGASVRARDHQQRNALHHLLAVPSFAGYKSMKLLLSRAPELLHETDVNGETPFHYALRRVPFIIRNESQVLYGLDIKAVELLLDAGANVARPDMHGNSALHQVAKWLAYVGWDSADTHQSRNLFARLVSLGLPINATNQAGETPAFSFTLHEARTLRSIGSKKEWDHAQRQTKAFECLVAAGADLFAKTPQGETLLHAVASGDRKRTRSRHYDSEQDVANECTLIQFRWLLEKGLDPLDEDSTGKICLDVATLKGHGEILKLFERSAGDV</sequence>
<organism evidence="4 5">
    <name type="scientific">Stachybotrys elegans</name>
    <dbReference type="NCBI Taxonomy" id="80388"/>
    <lineage>
        <taxon>Eukaryota</taxon>
        <taxon>Fungi</taxon>
        <taxon>Dikarya</taxon>
        <taxon>Ascomycota</taxon>
        <taxon>Pezizomycotina</taxon>
        <taxon>Sordariomycetes</taxon>
        <taxon>Hypocreomycetidae</taxon>
        <taxon>Hypocreales</taxon>
        <taxon>Stachybotryaceae</taxon>
        <taxon>Stachybotrys</taxon>
    </lineage>
</organism>
<dbReference type="InterPro" id="IPR002110">
    <property type="entry name" value="Ankyrin_rpt"/>
</dbReference>
<feature type="repeat" description="ANK" evidence="3">
    <location>
        <begin position="943"/>
        <end position="975"/>
    </location>
</feature>
<feature type="repeat" description="ANK" evidence="3">
    <location>
        <begin position="450"/>
        <end position="482"/>
    </location>
</feature>
<dbReference type="OrthoDB" id="21416at2759"/>
<dbReference type="Pfam" id="PF00023">
    <property type="entry name" value="Ank"/>
    <property type="match status" value="3"/>
</dbReference>
<keyword evidence="2 3" id="KW-0040">ANK repeat</keyword>
<dbReference type="PROSITE" id="PS50088">
    <property type="entry name" value="ANK_REPEAT"/>
    <property type="match status" value="9"/>
</dbReference>